<reference evidence="3" key="2">
    <citation type="submission" date="2020-04" db="EMBL/GenBank/DDBJ databases">
        <authorList>
            <consortium name="NCBI Genome Project"/>
        </authorList>
    </citation>
    <scope>NUCLEOTIDE SEQUENCE</scope>
    <source>
        <strain evidence="3">CBS 342.82</strain>
    </source>
</reference>
<evidence type="ECO:0000256" key="1">
    <source>
        <dbReference type="SAM" id="Coils"/>
    </source>
</evidence>
<organism evidence="3">
    <name type="scientific">Dissoconium aciculare CBS 342.82</name>
    <dbReference type="NCBI Taxonomy" id="1314786"/>
    <lineage>
        <taxon>Eukaryota</taxon>
        <taxon>Fungi</taxon>
        <taxon>Dikarya</taxon>
        <taxon>Ascomycota</taxon>
        <taxon>Pezizomycotina</taxon>
        <taxon>Dothideomycetes</taxon>
        <taxon>Dothideomycetidae</taxon>
        <taxon>Mycosphaerellales</taxon>
        <taxon>Dissoconiaceae</taxon>
        <taxon>Dissoconium</taxon>
    </lineage>
</organism>
<evidence type="ECO:0000313" key="3">
    <source>
        <dbReference type="RefSeq" id="XP_033464228.1"/>
    </source>
</evidence>
<sequence length="96" mass="10215">MAPASKSRTVILTVAVAAITATGAWYGASLKIGQDVKKGQQAAAKFTPTQNIQHLEAIRVKLVRQRDDLERKIHALEVKHAAKNACAGGQSPTNTP</sequence>
<dbReference type="RefSeq" id="XP_033464228.1">
    <property type="nucleotide sequence ID" value="XM_033607196.1"/>
</dbReference>
<keyword evidence="1" id="KW-0175">Coiled coil</keyword>
<keyword evidence="2" id="KW-1185">Reference proteome</keyword>
<accession>A0A6J3MJS3</accession>
<reference evidence="3" key="1">
    <citation type="submission" date="2020-01" db="EMBL/GenBank/DDBJ databases">
        <authorList>
            <consortium name="DOE Joint Genome Institute"/>
            <person name="Haridas S."/>
            <person name="Albert R."/>
            <person name="Binder M."/>
            <person name="Bloem J."/>
            <person name="Labutti K."/>
            <person name="Salamov A."/>
            <person name="Andreopoulos B."/>
            <person name="Baker S.E."/>
            <person name="Barry K."/>
            <person name="Bills G."/>
            <person name="Bluhm B.H."/>
            <person name="Cannon C."/>
            <person name="Castanera R."/>
            <person name="Culley D.E."/>
            <person name="Daum C."/>
            <person name="Ezra D."/>
            <person name="Gonzalez J.B."/>
            <person name="Henrissat B."/>
            <person name="Kuo A."/>
            <person name="Liang C."/>
            <person name="Lipzen A."/>
            <person name="Lutzoni F."/>
            <person name="Magnuson J."/>
            <person name="Mondo S."/>
            <person name="Nolan M."/>
            <person name="Ohm R."/>
            <person name="Pangilinan J."/>
            <person name="Park H.-J."/>
            <person name="Ramirez L."/>
            <person name="Alfaro M."/>
            <person name="Sun H."/>
            <person name="Tritt A."/>
            <person name="Yoshinaga Y."/>
            <person name="Zwiers L.-H."/>
            <person name="Turgeon B.G."/>
            <person name="Goodwin S.B."/>
            <person name="Spatafora J.W."/>
            <person name="Crous P.W."/>
            <person name="Grigoriev I.V."/>
        </authorList>
    </citation>
    <scope>NUCLEOTIDE SEQUENCE</scope>
    <source>
        <strain evidence="3">CBS 342.82</strain>
    </source>
</reference>
<proteinExistence type="predicted"/>
<reference evidence="3" key="3">
    <citation type="submission" date="2025-08" db="UniProtKB">
        <authorList>
            <consortium name="RefSeq"/>
        </authorList>
    </citation>
    <scope>IDENTIFICATION</scope>
    <source>
        <strain evidence="3">CBS 342.82</strain>
    </source>
</reference>
<dbReference type="AlphaFoldDB" id="A0A6J3MJS3"/>
<dbReference type="Proteomes" id="UP000504637">
    <property type="component" value="Unplaced"/>
</dbReference>
<feature type="coiled-coil region" evidence="1">
    <location>
        <begin position="52"/>
        <end position="79"/>
    </location>
</feature>
<protein>
    <submittedName>
        <fullName evidence="3">Uncharacterized protein</fullName>
    </submittedName>
</protein>
<dbReference type="OrthoDB" id="5428081at2759"/>
<gene>
    <name evidence="3" type="ORF">K489DRAFT_405922</name>
</gene>
<evidence type="ECO:0000313" key="2">
    <source>
        <dbReference type="Proteomes" id="UP000504637"/>
    </source>
</evidence>
<dbReference type="GeneID" id="54364996"/>
<name>A0A6J3MJS3_9PEZI</name>